<dbReference type="PROSITE" id="PS00409">
    <property type="entry name" value="PROKAR_NTER_METHYL"/>
    <property type="match status" value="1"/>
</dbReference>
<keyword evidence="4" id="KW-0998">Cell outer membrane</keyword>
<name>A0A7W8GEH3_9DEIO</name>
<protein>
    <submittedName>
        <fullName evidence="6">Prepilin-type N-terminal cleavage/methylation domain-containing protein</fullName>
    </submittedName>
</protein>
<reference evidence="6 7" key="1">
    <citation type="submission" date="2020-08" db="EMBL/GenBank/DDBJ databases">
        <title>Genomic Encyclopedia of Type Strains, Phase IV (KMG-IV): sequencing the most valuable type-strain genomes for metagenomic binning, comparative biology and taxonomic classification.</title>
        <authorList>
            <person name="Goeker M."/>
        </authorList>
    </citation>
    <scope>NUCLEOTIDE SEQUENCE [LARGE SCALE GENOMIC DNA]</scope>
    <source>
        <strain evidence="6 7">DSM 101791</strain>
    </source>
</reference>
<evidence type="ECO:0000313" key="7">
    <source>
        <dbReference type="Proteomes" id="UP000525389"/>
    </source>
</evidence>
<dbReference type="Proteomes" id="UP000525389">
    <property type="component" value="Unassembled WGS sequence"/>
</dbReference>
<dbReference type="InterPro" id="IPR012902">
    <property type="entry name" value="N_methyl_site"/>
</dbReference>
<dbReference type="NCBIfam" id="TIGR02532">
    <property type="entry name" value="IV_pilin_GFxxxE"/>
    <property type="match status" value="1"/>
</dbReference>
<sequence>MQAERGLTLIEVLVAIAMFAVVSVTVLAMFPTIFKLNSQTRADQAVTIGAKQYLESARPSFLTPTTFDAATTTSLAAAPSGTSVNNYTCEREVANVQTTPAGVVIIKRLTLRCTHTSQPTQTFTLDFGRPL</sequence>
<gene>
    <name evidence="6" type="ORF">HNQ09_001258</name>
</gene>
<dbReference type="SUPFAM" id="SSF54523">
    <property type="entry name" value="Pili subunits"/>
    <property type="match status" value="1"/>
</dbReference>
<evidence type="ECO:0000313" key="6">
    <source>
        <dbReference type="EMBL" id="MBB5233828.1"/>
    </source>
</evidence>
<keyword evidence="5" id="KW-0812">Transmembrane</keyword>
<accession>A0A7W8GEH3</accession>
<evidence type="ECO:0000256" key="2">
    <source>
        <dbReference type="ARBA" id="ARBA00004418"/>
    </source>
</evidence>
<dbReference type="RefSeq" id="WP_184026834.1">
    <property type="nucleotide sequence ID" value="NZ_JACHFN010000003.1"/>
</dbReference>
<comment type="caution">
    <text evidence="6">The sequence shown here is derived from an EMBL/GenBank/DDBJ whole genome shotgun (WGS) entry which is preliminary data.</text>
</comment>
<dbReference type="GO" id="GO:0042597">
    <property type="term" value="C:periplasmic space"/>
    <property type="evidence" value="ECO:0007669"/>
    <property type="project" value="UniProtKB-SubCell"/>
</dbReference>
<evidence type="ECO:0000256" key="1">
    <source>
        <dbReference type="ARBA" id="ARBA00004203"/>
    </source>
</evidence>
<organism evidence="6 7">
    <name type="scientific">Deinococcus budaensis</name>
    <dbReference type="NCBI Taxonomy" id="1665626"/>
    <lineage>
        <taxon>Bacteria</taxon>
        <taxon>Thermotogati</taxon>
        <taxon>Deinococcota</taxon>
        <taxon>Deinococci</taxon>
        <taxon>Deinococcales</taxon>
        <taxon>Deinococcaceae</taxon>
        <taxon>Deinococcus</taxon>
    </lineage>
</organism>
<dbReference type="AlphaFoldDB" id="A0A7W8GEH3"/>
<dbReference type="GO" id="GO:0009279">
    <property type="term" value="C:cell outer membrane"/>
    <property type="evidence" value="ECO:0007669"/>
    <property type="project" value="UniProtKB-SubCell"/>
</dbReference>
<comment type="subcellular location">
    <subcellularLocation>
        <location evidence="1">Cell outer membrane</location>
        <topology evidence="1">Single-pass membrane protein</topology>
    </subcellularLocation>
    <subcellularLocation>
        <location evidence="2">Periplasm</location>
    </subcellularLocation>
</comment>
<evidence type="ECO:0000256" key="3">
    <source>
        <dbReference type="ARBA" id="ARBA00022764"/>
    </source>
</evidence>
<keyword evidence="7" id="KW-1185">Reference proteome</keyword>
<keyword evidence="3" id="KW-0574">Periplasm</keyword>
<proteinExistence type="predicted"/>
<evidence type="ECO:0000256" key="5">
    <source>
        <dbReference type="SAM" id="Phobius"/>
    </source>
</evidence>
<dbReference type="Pfam" id="PF07963">
    <property type="entry name" value="N_methyl"/>
    <property type="match status" value="1"/>
</dbReference>
<dbReference type="EMBL" id="JACHFN010000003">
    <property type="protein sequence ID" value="MBB5233828.1"/>
    <property type="molecule type" value="Genomic_DNA"/>
</dbReference>
<feature type="transmembrane region" description="Helical" evidence="5">
    <location>
        <begin position="12"/>
        <end position="34"/>
    </location>
</feature>
<keyword evidence="5" id="KW-0472">Membrane</keyword>
<keyword evidence="5" id="KW-1133">Transmembrane helix</keyword>
<evidence type="ECO:0000256" key="4">
    <source>
        <dbReference type="ARBA" id="ARBA00023237"/>
    </source>
</evidence>
<dbReference type="InterPro" id="IPR045584">
    <property type="entry name" value="Pilin-like"/>
</dbReference>